<sequence>MASKIQGTNANSVLVRAEPVGVAVCGGLAVEIRSDRRRGTEGWRPPISHGPAGWADFLDLVNVFRASPYQLSSSFERDY</sequence>
<reference evidence="1 2" key="1">
    <citation type="submission" date="2017-11" db="EMBL/GenBank/DDBJ databases">
        <title>De-novo sequencing of pomegranate (Punica granatum L.) genome.</title>
        <authorList>
            <person name="Akparov Z."/>
            <person name="Amiraslanov A."/>
            <person name="Hajiyeva S."/>
            <person name="Abbasov M."/>
            <person name="Kaur K."/>
            <person name="Hamwieh A."/>
            <person name="Solovyev V."/>
            <person name="Salamov A."/>
            <person name="Braich B."/>
            <person name="Kosarev P."/>
            <person name="Mahmoud A."/>
            <person name="Hajiyev E."/>
            <person name="Babayeva S."/>
            <person name="Izzatullayeva V."/>
            <person name="Mammadov A."/>
            <person name="Mammadov A."/>
            <person name="Sharifova S."/>
            <person name="Ojaghi J."/>
            <person name="Eynullazada K."/>
            <person name="Bayramov B."/>
            <person name="Abdulazimova A."/>
            <person name="Shahmuradov I."/>
        </authorList>
    </citation>
    <scope>NUCLEOTIDE SEQUENCE [LARGE SCALE GENOMIC DNA]</scope>
    <source>
        <strain evidence="2">cv. AG2017</strain>
        <tissue evidence="1">Leaf</tissue>
    </source>
</reference>
<dbReference type="AlphaFoldDB" id="A0A2I0KSE3"/>
<gene>
    <name evidence="1" type="ORF">CRG98_008240</name>
</gene>
<comment type="caution">
    <text evidence="1">The sequence shown here is derived from an EMBL/GenBank/DDBJ whole genome shotgun (WGS) entry which is preliminary data.</text>
</comment>
<protein>
    <submittedName>
        <fullName evidence="1">Uncharacterized protein</fullName>
    </submittedName>
</protein>
<accession>A0A2I0KSE3</accession>
<keyword evidence="2" id="KW-1185">Reference proteome</keyword>
<name>A0A2I0KSE3_PUNGR</name>
<evidence type="ECO:0000313" key="1">
    <source>
        <dbReference type="EMBL" id="PKI71381.1"/>
    </source>
</evidence>
<dbReference type="Proteomes" id="UP000233551">
    <property type="component" value="Unassembled WGS sequence"/>
</dbReference>
<dbReference type="EMBL" id="PGOL01000380">
    <property type="protein sequence ID" value="PKI71381.1"/>
    <property type="molecule type" value="Genomic_DNA"/>
</dbReference>
<proteinExistence type="predicted"/>
<organism evidence="1 2">
    <name type="scientific">Punica granatum</name>
    <name type="common">Pomegranate</name>
    <dbReference type="NCBI Taxonomy" id="22663"/>
    <lineage>
        <taxon>Eukaryota</taxon>
        <taxon>Viridiplantae</taxon>
        <taxon>Streptophyta</taxon>
        <taxon>Embryophyta</taxon>
        <taxon>Tracheophyta</taxon>
        <taxon>Spermatophyta</taxon>
        <taxon>Magnoliopsida</taxon>
        <taxon>eudicotyledons</taxon>
        <taxon>Gunneridae</taxon>
        <taxon>Pentapetalae</taxon>
        <taxon>rosids</taxon>
        <taxon>malvids</taxon>
        <taxon>Myrtales</taxon>
        <taxon>Lythraceae</taxon>
        <taxon>Punica</taxon>
    </lineage>
</organism>
<evidence type="ECO:0000313" key="2">
    <source>
        <dbReference type="Proteomes" id="UP000233551"/>
    </source>
</evidence>